<protein>
    <recommendedName>
        <fullName evidence="2">Fibronectin type-III domain-containing protein</fullName>
    </recommendedName>
</protein>
<reference evidence="3" key="1">
    <citation type="submission" date="2021-02" db="EMBL/GenBank/DDBJ databases">
        <authorList>
            <person name="Dougan E. K."/>
            <person name="Rhodes N."/>
            <person name="Thang M."/>
            <person name="Chan C."/>
        </authorList>
    </citation>
    <scope>NUCLEOTIDE SEQUENCE</scope>
</reference>
<name>A0A813KVA4_POLGL</name>
<evidence type="ECO:0000313" key="3">
    <source>
        <dbReference type="EMBL" id="CAE8710260.1"/>
    </source>
</evidence>
<evidence type="ECO:0000256" key="1">
    <source>
        <dbReference type="SAM" id="SignalP"/>
    </source>
</evidence>
<keyword evidence="1" id="KW-0732">Signal</keyword>
<proteinExistence type="predicted"/>
<evidence type="ECO:0000259" key="2">
    <source>
        <dbReference type="PROSITE" id="PS50853"/>
    </source>
</evidence>
<dbReference type="EMBL" id="CAJNNW010031965">
    <property type="protein sequence ID" value="CAE8710260.1"/>
    <property type="molecule type" value="Genomic_DNA"/>
</dbReference>
<organism evidence="3 4">
    <name type="scientific">Polarella glacialis</name>
    <name type="common">Dinoflagellate</name>
    <dbReference type="NCBI Taxonomy" id="89957"/>
    <lineage>
        <taxon>Eukaryota</taxon>
        <taxon>Sar</taxon>
        <taxon>Alveolata</taxon>
        <taxon>Dinophyceae</taxon>
        <taxon>Suessiales</taxon>
        <taxon>Suessiaceae</taxon>
        <taxon>Polarella</taxon>
    </lineage>
</organism>
<dbReference type="CDD" id="cd00063">
    <property type="entry name" value="FN3"/>
    <property type="match status" value="1"/>
</dbReference>
<gene>
    <name evidence="3" type="ORF">PGLA2088_LOCUS35859</name>
</gene>
<comment type="caution">
    <text evidence="3">The sequence shown here is derived from an EMBL/GenBank/DDBJ whole genome shotgun (WGS) entry which is preliminary data.</text>
</comment>
<feature type="non-terminal residue" evidence="3">
    <location>
        <position position="209"/>
    </location>
</feature>
<evidence type="ECO:0000313" key="4">
    <source>
        <dbReference type="Proteomes" id="UP000626109"/>
    </source>
</evidence>
<feature type="domain" description="Fibronectin type-III" evidence="2">
    <location>
        <begin position="141"/>
        <end position="209"/>
    </location>
</feature>
<feature type="chain" id="PRO_5032267725" description="Fibronectin type-III domain-containing protein" evidence="1">
    <location>
        <begin position="49"/>
        <end position="209"/>
    </location>
</feature>
<dbReference type="PROSITE" id="PS50853">
    <property type="entry name" value="FN3"/>
    <property type="match status" value="1"/>
</dbReference>
<dbReference type="Proteomes" id="UP000626109">
    <property type="component" value="Unassembled WGS sequence"/>
</dbReference>
<dbReference type="InterPro" id="IPR013783">
    <property type="entry name" value="Ig-like_fold"/>
</dbReference>
<sequence>MAVIGMLMQSFAPARPAPALQSVRRSWLLFTLLLQLLQEGVVAPVASGLPPTRVTSAEGSLTLNVAAPNEAAECEVFRDNGIGDESNVQVYRGPCGQSFVVTGLVADRNYQFQSRGIDSDGNGGERSTIVNFVSAGVPEWQGVIPTIDKVGTENVKVSWQTAANGGSPILGYHIDMEANGDGSWERIYDGTNKPSKLDFTATGLHASLT</sequence>
<dbReference type="Gene3D" id="2.60.40.10">
    <property type="entry name" value="Immunoglobulins"/>
    <property type="match status" value="1"/>
</dbReference>
<feature type="signal peptide" evidence="1">
    <location>
        <begin position="1"/>
        <end position="48"/>
    </location>
</feature>
<dbReference type="SUPFAM" id="SSF49265">
    <property type="entry name" value="Fibronectin type III"/>
    <property type="match status" value="1"/>
</dbReference>
<dbReference type="InterPro" id="IPR036116">
    <property type="entry name" value="FN3_sf"/>
</dbReference>
<dbReference type="AlphaFoldDB" id="A0A813KVA4"/>
<dbReference type="InterPro" id="IPR003961">
    <property type="entry name" value="FN3_dom"/>
</dbReference>
<accession>A0A813KVA4</accession>